<accession>A0A9N9EEH6</accession>
<reference evidence="1" key="1">
    <citation type="submission" date="2021-06" db="EMBL/GenBank/DDBJ databases">
        <authorList>
            <person name="Kallberg Y."/>
            <person name="Tangrot J."/>
            <person name="Rosling A."/>
        </authorList>
    </citation>
    <scope>NUCLEOTIDE SEQUENCE</scope>
    <source>
        <strain evidence="1">MA453B</strain>
    </source>
</reference>
<protein>
    <submittedName>
        <fullName evidence="1">21639_t:CDS:1</fullName>
    </submittedName>
</protein>
<gene>
    <name evidence="1" type="ORF">DERYTH_LOCUS11546</name>
</gene>
<name>A0A9N9EEH6_9GLOM</name>
<evidence type="ECO:0000313" key="1">
    <source>
        <dbReference type="EMBL" id="CAG8676538.1"/>
    </source>
</evidence>
<dbReference type="EMBL" id="CAJVPY010007184">
    <property type="protein sequence ID" value="CAG8676538.1"/>
    <property type="molecule type" value="Genomic_DNA"/>
</dbReference>
<keyword evidence="2" id="KW-1185">Reference proteome</keyword>
<proteinExistence type="predicted"/>
<organism evidence="1 2">
    <name type="scientific">Dentiscutata erythropus</name>
    <dbReference type="NCBI Taxonomy" id="1348616"/>
    <lineage>
        <taxon>Eukaryota</taxon>
        <taxon>Fungi</taxon>
        <taxon>Fungi incertae sedis</taxon>
        <taxon>Mucoromycota</taxon>
        <taxon>Glomeromycotina</taxon>
        <taxon>Glomeromycetes</taxon>
        <taxon>Diversisporales</taxon>
        <taxon>Gigasporaceae</taxon>
        <taxon>Dentiscutata</taxon>
    </lineage>
</organism>
<sequence>MKPKPNYSLTQQYFKKKSLKLNKTDNEKYTYDIIINPDTSSESNFSESLYTTDSGFIVKDIQKNNFSSIYITKQNGAIVENNIFFSDEELEIDNSNDDLITEEKALFNIGLYKNINY</sequence>
<dbReference type="OrthoDB" id="2492635at2759"/>
<evidence type="ECO:0000313" key="2">
    <source>
        <dbReference type="Proteomes" id="UP000789405"/>
    </source>
</evidence>
<comment type="caution">
    <text evidence="1">The sequence shown here is derived from an EMBL/GenBank/DDBJ whole genome shotgun (WGS) entry which is preliminary data.</text>
</comment>
<dbReference type="Proteomes" id="UP000789405">
    <property type="component" value="Unassembled WGS sequence"/>
</dbReference>
<dbReference type="AlphaFoldDB" id="A0A9N9EEH6"/>